<dbReference type="Gene3D" id="3.40.50.1360">
    <property type="match status" value="1"/>
</dbReference>
<dbReference type="CDD" id="cd01398">
    <property type="entry name" value="RPI_A"/>
    <property type="match status" value="1"/>
</dbReference>
<dbReference type="Gene3D" id="3.30.70.260">
    <property type="match status" value="1"/>
</dbReference>
<proteinExistence type="inferred from homology"/>
<dbReference type="InterPro" id="IPR004788">
    <property type="entry name" value="Ribose5P_isomerase_type_A"/>
</dbReference>
<accession>A0A6J6HE66</accession>
<dbReference type="PANTHER" id="PTHR11934">
    <property type="entry name" value="RIBOSE-5-PHOSPHATE ISOMERASE"/>
    <property type="match status" value="1"/>
</dbReference>
<dbReference type="Pfam" id="PF06026">
    <property type="entry name" value="Rib_5-P_isom_A"/>
    <property type="match status" value="1"/>
</dbReference>
<evidence type="ECO:0000313" key="5">
    <source>
        <dbReference type="EMBL" id="CAB4611952.1"/>
    </source>
</evidence>
<dbReference type="AlphaFoldDB" id="A0A6J6HE66"/>
<dbReference type="FunFam" id="3.40.50.1360:FF:000001">
    <property type="entry name" value="Ribose-5-phosphate isomerase A"/>
    <property type="match status" value="1"/>
</dbReference>
<name>A0A6J6HE66_9ZZZZ</name>
<sequence>MSDAQTRAKEEAGRHAAGYVTDGMRVGLGTGSTVYWTIVELGDRKPDIVCTATSVQTHDLATSLGLRVVTPDEIGALDIAIDGADEVDPAFNLTKGGGAAHTREKIVAAMAPRFIIVVDESKMVPALGPFGTPLEVLDFAPAVVAAAVRALGAERVETRGARSDNGNLVMDAHFGTIADPPALAAALAATPGIVEHGIFLGSTVERVVIAGTDGLREAVNQAF</sequence>
<dbReference type="NCBIfam" id="TIGR00021">
    <property type="entry name" value="rpiA"/>
    <property type="match status" value="1"/>
</dbReference>
<keyword evidence="3" id="KW-0413">Isomerase</keyword>
<evidence type="ECO:0000256" key="4">
    <source>
        <dbReference type="ARBA" id="ARBA00029734"/>
    </source>
</evidence>
<dbReference type="GO" id="GO:0004751">
    <property type="term" value="F:ribose-5-phosphate isomerase activity"/>
    <property type="evidence" value="ECO:0007669"/>
    <property type="project" value="UniProtKB-EC"/>
</dbReference>
<comment type="catalytic activity">
    <reaction evidence="1">
        <text>aldehydo-D-ribose 5-phosphate = D-ribulose 5-phosphate</text>
        <dbReference type="Rhea" id="RHEA:14657"/>
        <dbReference type="ChEBI" id="CHEBI:58121"/>
        <dbReference type="ChEBI" id="CHEBI:58273"/>
        <dbReference type="EC" id="5.3.1.6"/>
    </reaction>
</comment>
<evidence type="ECO:0000256" key="1">
    <source>
        <dbReference type="ARBA" id="ARBA00001713"/>
    </source>
</evidence>
<organism evidence="5">
    <name type="scientific">freshwater metagenome</name>
    <dbReference type="NCBI Taxonomy" id="449393"/>
    <lineage>
        <taxon>unclassified sequences</taxon>
        <taxon>metagenomes</taxon>
        <taxon>ecological metagenomes</taxon>
    </lineage>
</organism>
<evidence type="ECO:0000256" key="2">
    <source>
        <dbReference type="ARBA" id="ARBA00011959"/>
    </source>
</evidence>
<dbReference type="NCBIfam" id="NF001924">
    <property type="entry name" value="PRK00702.1"/>
    <property type="match status" value="1"/>
</dbReference>
<dbReference type="HAMAP" id="MF_00170">
    <property type="entry name" value="Rib_5P_isom_A"/>
    <property type="match status" value="1"/>
</dbReference>
<gene>
    <name evidence="5" type="ORF">UFOPK1835_01148</name>
</gene>
<dbReference type="InterPro" id="IPR037171">
    <property type="entry name" value="NagB/RpiA_transferase-like"/>
</dbReference>
<dbReference type="EMBL" id="CAEZUP010000045">
    <property type="protein sequence ID" value="CAB4611952.1"/>
    <property type="molecule type" value="Genomic_DNA"/>
</dbReference>
<reference evidence="5" key="1">
    <citation type="submission" date="2020-05" db="EMBL/GenBank/DDBJ databases">
        <authorList>
            <person name="Chiriac C."/>
            <person name="Salcher M."/>
            <person name="Ghai R."/>
            <person name="Kavagutti S V."/>
        </authorList>
    </citation>
    <scope>NUCLEOTIDE SEQUENCE</scope>
</reference>
<dbReference type="SUPFAM" id="SSF100950">
    <property type="entry name" value="NagB/RpiA/CoA transferase-like"/>
    <property type="match status" value="1"/>
</dbReference>
<dbReference type="GO" id="GO:0009052">
    <property type="term" value="P:pentose-phosphate shunt, non-oxidative branch"/>
    <property type="evidence" value="ECO:0007669"/>
    <property type="project" value="InterPro"/>
</dbReference>
<dbReference type="SUPFAM" id="SSF75445">
    <property type="entry name" value="D-ribose-5-phosphate isomerase (RpiA), lid domain"/>
    <property type="match status" value="1"/>
</dbReference>
<evidence type="ECO:0000256" key="3">
    <source>
        <dbReference type="ARBA" id="ARBA00023235"/>
    </source>
</evidence>
<dbReference type="PANTHER" id="PTHR11934:SF0">
    <property type="entry name" value="RIBOSE-5-PHOSPHATE ISOMERASE"/>
    <property type="match status" value="1"/>
</dbReference>
<dbReference type="EC" id="5.3.1.6" evidence="2"/>
<dbReference type="GO" id="GO:0006014">
    <property type="term" value="P:D-ribose metabolic process"/>
    <property type="evidence" value="ECO:0007669"/>
    <property type="project" value="TreeGrafter"/>
</dbReference>
<dbReference type="InterPro" id="IPR020672">
    <property type="entry name" value="Ribose5P_isomerase_typA_subgr"/>
</dbReference>
<dbReference type="GO" id="GO:0005829">
    <property type="term" value="C:cytosol"/>
    <property type="evidence" value="ECO:0007669"/>
    <property type="project" value="TreeGrafter"/>
</dbReference>
<protein>
    <recommendedName>
        <fullName evidence="2">ribose-5-phosphate isomerase</fullName>
        <ecNumber evidence="2">5.3.1.6</ecNumber>
    </recommendedName>
    <alternativeName>
        <fullName evidence="4">Phosphoriboisomerase</fullName>
    </alternativeName>
</protein>